<evidence type="ECO:0000259" key="12">
    <source>
        <dbReference type="PROSITE" id="PS50850"/>
    </source>
</evidence>
<feature type="transmembrane region" description="Helical" evidence="11">
    <location>
        <begin position="56"/>
        <end position="80"/>
    </location>
</feature>
<dbReference type="InterPro" id="IPR020846">
    <property type="entry name" value="MFS_dom"/>
</dbReference>
<evidence type="ECO:0000256" key="3">
    <source>
        <dbReference type="ARBA" id="ARBA00022448"/>
    </source>
</evidence>
<dbReference type="eggNOG" id="KOG0254">
    <property type="taxonomic scope" value="Eukaryota"/>
</dbReference>
<protein>
    <submittedName>
        <fullName evidence="13">Major facilitator superfamily</fullName>
    </submittedName>
</protein>
<evidence type="ECO:0000256" key="2">
    <source>
        <dbReference type="ARBA" id="ARBA00010992"/>
    </source>
</evidence>
<dbReference type="Proteomes" id="UP000001876">
    <property type="component" value="Unassembled WGS sequence"/>
</dbReference>
<feature type="transmembrane region" description="Helical" evidence="11">
    <location>
        <begin position="217"/>
        <end position="239"/>
    </location>
</feature>
<dbReference type="Pfam" id="PF00083">
    <property type="entry name" value="Sugar_tr"/>
    <property type="match status" value="1"/>
</dbReference>
<dbReference type="PROSITE" id="PS00216">
    <property type="entry name" value="SUGAR_TRANSPORT_1"/>
    <property type="match status" value="1"/>
</dbReference>
<reference evidence="13 14" key="1">
    <citation type="journal article" date="2009" name="Science">
        <title>Green evolution and dynamic adaptations revealed by genomes of the marine picoeukaryotes Micromonas.</title>
        <authorList>
            <person name="Worden A.Z."/>
            <person name="Lee J.H."/>
            <person name="Mock T."/>
            <person name="Rouze P."/>
            <person name="Simmons M.P."/>
            <person name="Aerts A.L."/>
            <person name="Allen A.E."/>
            <person name="Cuvelier M.L."/>
            <person name="Derelle E."/>
            <person name="Everett M.V."/>
            <person name="Foulon E."/>
            <person name="Grimwood J."/>
            <person name="Gundlach H."/>
            <person name="Henrissat B."/>
            <person name="Napoli C."/>
            <person name="McDonald S.M."/>
            <person name="Parker M.S."/>
            <person name="Rombauts S."/>
            <person name="Salamov A."/>
            <person name="Von Dassow P."/>
            <person name="Badger J.H."/>
            <person name="Coutinho P.M."/>
            <person name="Demir E."/>
            <person name="Dubchak I."/>
            <person name="Gentemann C."/>
            <person name="Eikrem W."/>
            <person name="Gready J.E."/>
            <person name="John U."/>
            <person name="Lanier W."/>
            <person name="Lindquist E.A."/>
            <person name="Lucas S."/>
            <person name="Mayer K.F."/>
            <person name="Moreau H."/>
            <person name="Not F."/>
            <person name="Otillar R."/>
            <person name="Panaud O."/>
            <person name="Pangilinan J."/>
            <person name="Paulsen I."/>
            <person name="Piegu B."/>
            <person name="Poliakov A."/>
            <person name="Robbens S."/>
            <person name="Schmutz J."/>
            <person name="Toulza E."/>
            <person name="Wyss T."/>
            <person name="Zelensky A."/>
            <person name="Zhou K."/>
            <person name="Armbrust E.V."/>
            <person name="Bhattacharya D."/>
            <person name="Goodenough U.W."/>
            <person name="Van de Peer Y."/>
            <person name="Grigoriev I.V."/>
        </authorList>
    </citation>
    <scope>NUCLEOTIDE SEQUENCE [LARGE SCALE GENOMIC DNA]</scope>
    <source>
        <strain evidence="13 14">CCMP1545</strain>
    </source>
</reference>
<dbReference type="InterPro" id="IPR050360">
    <property type="entry name" value="MFS_Sugar_Transporters"/>
</dbReference>
<keyword evidence="14" id="KW-1185">Reference proteome</keyword>
<feature type="transmembrane region" description="Helical" evidence="11">
    <location>
        <begin position="363"/>
        <end position="382"/>
    </location>
</feature>
<keyword evidence="8 11" id="KW-0472">Membrane</keyword>
<evidence type="ECO:0000256" key="9">
    <source>
        <dbReference type="RuleBase" id="RU003346"/>
    </source>
</evidence>
<feature type="transmembrane region" description="Helical" evidence="11">
    <location>
        <begin position="333"/>
        <end position="351"/>
    </location>
</feature>
<dbReference type="NCBIfam" id="TIGR00879">
    <property type="entry name" value="SP"/>
    <property type="match status" value="1"/>
</dbReference>
<dbReference type="GO" id="GO:0005351">
    <property type="term" value="F:carbohydrate:proton symporter activity"/>
    <property type="evidence" value="ECO:0007669"/>
    <property type="project" value="TreeGrafter"/>
</dbReference>
<dbReference type="OMA" id="WAITASF"/>
<evidence type="ECO:0000256" key="7">
    <source>
        <dbReference type="ARBA" id="ARBA00022989"/>
    </source>
</evidence>
<keyword evidence="7 11" id="KW-1133">Transmembrane helix</keyword>
<dbReference type="AlphaFoldDB" id="C1MGE3"/>
<evidence type="ECO:0000256" key="4">
    <source>
        <dbReference type="ARBA" id="ARBA00022475"/>
    </source>
</evidence>
<feature type="transmembrane region" description="Helical" evidence="11">
    <location>
        <begin position="189"/>
        <end position="211"/>
    </location>
</feature>
<feature type="transmembrane region" description="Helical" evidence="11">
    <location>
        <begin position="131"/>
        <end position="150"/>
    </location>
</feature>
<dbReference type="InterPro" id="IPR005829">
    <property type="entry name" value="Sugar_transporter_CS"/>
</dbReference>
<feature type="transmembrane region" description="Helical" evidence="11">
    <location>
        <begin position="388"/>
        <end position="410"/>
    </location>
</feature>
<dbReference type="PROSITE" id="PS50850">
    <property type="entry name" value="MFS"/>
    <property type="match status" value="1"/>
</dbReference>
<dbReference type="KEGG" id="mpp:MICPUCDRAFT_30532"/>
<keyword evidence="6 11" id="KW-0812">Transmembrane</keyword>
<evidence type="ECO:0000256" key="6">
    <source>
        <dbReference type="ARBA" id="ARBA00022692"/>
    </source>
</evidence>
<dbReference type="InterPro" id="IPR036259">
    <property type="entry name" value="MFS_trans_sf"/>
</dbReference>
<evidence type="ECO:0000313" key="13">
    <source>
        <dbReference type="EMBL" id="EEH60009.1"/>
    </source>
</evidence>
<dbReference type="PROSITE" id="PS00217">
    <property type="entry name" value="SUGAR_TRANSPORT_2"/>
    <property type="match status" value="1"/>
</dbReference>
<evidence type="ECO:0000313" key="14">
    <source>
        <dbReference type="Proteomes" id="UP000001876"/>
    </source>
</evidence>
<dbReference type="InterPro" id="IPR005828">
    <property type="entry name" value="MFS_sugar_transport-like"/>
</dbReference>
<feature type="transmembrane region" description="Helical" evidence="11">
    <location>
        <begin position="456"/>
        <end position="476"/>
    </location>
</feature>
<sequence>MRAPGVTKRVVRASATTGGAENDADADADDSTTSVVDLEKAAPPPGPATPLEGSALVANVLPAVLVAALGAFSFGFHLGVVNPALEHLARDLGIAADARLKGFVVSAVLAGATIGSTFGGKIADAIGRKRALVASAGPLFVGSLLCSYATNVAAMLIGRALCGVGLGAASNVVPMYIAEISPEKYRGSLGSLNQLLITIGILCAVVAGLPLSGDPAWWRTMFLLGVIPAGLQGALMTVVPESPSWLRRRGKTREAQAAELALWGAVLGASAGEDKGDDGAKEADAPISDLFAAENRRQMTIGTALFFLQQMTGINAVIYFSSAMFVAAGVESAVAASVAVVATNVFGTFVSGQVLDRTGRKPLLYVSFVGMGLSCLCIAYAMAWQSAWALAGPAAVIATLAYIMSFGLGVGPIPGLMSSEIFSSRVRGSAMSACLMTHWVFNFFIGQMFLPVVEAVGAPAVFVGFAGMCAVSVLFVKTTVLETKGKSLDVIQKEMAALNA</sequence>
<feature type="region of interest" description="Disordered" evidence="10">
    <location>
        <begin position="1"/>
        <end position="47"/>
    </location>
</feature>
<evidence type="ECO:0000256" key="1">
    <source>
        <dbReference type="ARBA" id="ARBA00004651"/>
    </source>
</evidence>
<dbReference type="RefSeq" id="XP_003054757.1">
    <property type="nucleotide sequence ID" value="XM_003054711.1"/>
</dbReference>
<keyword evidence="3 9" id="KW-0813">Transport</keyword>
<dbReference type="EMBL" id="GG663735">
    <property type="protein sequence ID" value="EEH60009.1"/>
    <property type="molecule type" value="Genomic_DNA"/>
</dbReference>
<dbReference type="GO" id="GO:0005886">
    <property type="term" value="C:plasma membrane"/>
    <property type="evidence" value="ECO:0007669"/>
    <property type="project" value="UniProtKB-SubCell"/>
</dbReference>
<keyword evidence="5" id="KW-0762">Sugar transport</keyword>
<name>C1MGE3_MICPC</name>
<accession>C1MGE3</accession>
<feature type="transmembrane region" description="Helical" evidence="11">
    <location>
        <begin position="430"/>
        <end position="450"/>
    </location>
</feature>
<dbReference type="CDD" id="cd17315">
    <property type="entry name" value="MFS_GLUT_like"/>
    <property type="match status" value="1"/>
</dbReference>
<feature type="domain" description="Major facilitator superfamily (MFS) profile" evidence="12">
    <location>
        <begin position="63"/>
        <end position="484"/>
    </location>
</feature>
<gene>
    <name evidence="13" type="ORF">MICPUCDRAFT_30532</name>
</gene>
<dbReference type="Gene3D" id="1.20.1250.20">
    <property type="entry name" value="MFS general substrate transporter like domains"/>
    <property type="match status" value="1"/>
</dbReference>
<evidence type="ECO:0000256" key="8">
    <source>
        <dbReference type="ARBA" id="ARBA00023136"/>
    </source>
</evidence>
<dbReference type="SUPFAM" id="SSF103473">
    <property type="entry name" value="MFS general substrate transporter"/>
    <property type="match status" value="1"/>
</dbReference>
<feature type="transmembrane region" description="Helical" evidence="11">
    <location>
        <begin position="305"/>
        <end position="327"/>
    </location>
</feature>
<feature type="transmembrane region" description="Helical" evidence="11">
    <location>
        <begin position="156"/>
        <end position="177"/>
    </location>
</feature>
<comment type="similarity">
    <text evidence="2 9">Belongs to the major facilitator superfamily. Sugar transporter (TC 2.A.1.1) family.</text>
</comment>
<dbReference type="PRINTS" id="PR00171">
    <property type="entry name" value="SUGRTRNSPORT"/>
</dbReference>
<dbReference type="PANTHER" id="PTHR48022:SF2">
    <property type="entry name" value="PLASTIDIC GLUCOSE TRANSPORTER 4"/>
    <property type="match status" value="1"/>
</dbReference>
<dbReference type="OrthoDB" id="6612291at2759"/>
<dbReference type="InterPro" id="IPR003663">
    <property type="entry name" value="Sugar/inositol_transpt"/>
</dbReference>
<evidence type="ECO:0000256" key="11">
    <source>
        <dbReference type="SAM" id="Phobius"/>
    </source>
</evidence>
<dbReference type="FunFam" id="1.20.1250.20:FF:000218">
    <property type="entry name" value="facilitated trehalose transporter Tret1"/>
    <property type="match status" value="1"/>
</dbReference>
<evidence type="ECO:0000256" key="5">
    <source>
        <dbReference type="ARBA" id="ARBA00022597"/>
    </source>
</evidence>
<comment type="subcellular location">
    <subcellularLocation>
        <location evidence="1">Cell membrane</location>
        <topology evidence="1">Multi-pass membrane protein</topology>
    </subcellularLocation>
</comment>
<feature type="transmembrane region" description="Helical" evidence="11">
    <location>
        <begin position="100"/>
        <end position="119"/>
    </location>
</feature>
<evidence type="ECO:0000256" key="10">
    <source>
        <dbReference type="SAM" id="MobiDB-lite"/>
    </source>
</evidence>
<dbReference type="PANTHER" id="PTHR48022">
    <property type="entry name" value="PLASTIDIC GLUCOSE TRANSPORTER 4"/>
    <property type="match status" value="1"/>
</dbReference>
<dbReference type="GeneID" id="9681227"/>
<organism evidence="14">
    <name type="scientific">Micromonas pusilla (strain CCMP1545)</name>
    <name type="common">Picoplanktonic green alga</name>
    <dbReference type="NCBI Taxonomy" id="564608"/>
    <lineage>
        <taxon>Eukaryota</taxon>
        <taxon>Viridiplantae</taxon>
        <taxon>Chlorophyta</taxon>
        <taxon>Mamiellophyceae</taxon>
        <taxon>Mamiellales</taxon>
        <taxon>Mamiellaceae</taxon>
        <taxon>Micromonas</taxon>
    </lineage>
</organism>
<proteinExistence type="inferred from homology"/>
<keyword evidence="4" id="KW-1003">Cell membrane</keyword>